<name>A0A433U8K9_ELYCH</name>
<keyword evidence="2" id="KW-0882">Thioester bond</keyword>
<gene>
    <name evidence="4" type="ORF">EGW08_002095</name>
</gene>
<organism evidence="4 5">
    <name type="scientific">Elysia chlorotica</name>
    <name type="common">Eastern emerald elysia</name>
    <name type="synonym">Sea slug</name>
    <dbReference type="NCBI Taxonomy" id="188477"/>
    <lineage>
        <taxon>Eukaryota</taxon>
        <taxon>Metazoa</taxon>
        <taxon>Spiralia</taxon>
        <taxon>Lophotrochozoa</taxon>
        <taxon>Mollusca</taxon>
        <taxon>Gastropoda</taxon>
        <taxon>Heterobranchia</taxon>
        <taxon>Euthyneura</taxon>
        <taxon>Panpulmonata</taxon>
        <taxon>Sacoglossa</taxon>
        <taxon>Placobranchoidea</taxon>
        <taxon>Plakobranchidae</taxon>
        <taxon>Elysia</taxon>
    </lineage>
</organism>
<feature type="signal peptide" evidence="3">
    <location>
        <begin position="1"/>
        <end position="16"/>
    </location>
</feature>
<dbReference type="AlphaFoldDB" id="A0A433U8K9"/>
<evidence type="ECO:0000256" key="1">
    <source>
        <dbReference type="ARBA" id="ARBA00022729"/>
    </source>
</evidence>
<accession>A0A433U8K9</accession>
<proteinExistence type="predicted"/>
<dbReference type="InterPro" id="IPR050473">
    <property type="entry name" value="A2M/Complement_sys"/>
</dbReference>
<dbReference type="OrthoDB" id="6156464at2759"/>
<feature type="chain" id="PRO_5019181807" description="Macroglobulin domain-containing protein" evidence="3">
    <location>
        <begin position="17"/>
        <end position="172"/>
    </location>
</feature>
<evidence type="ECO:0000313" key="5">
    <source>
        <dbReference type="Proteomes" id="UP000271974"/>
    </source>
</evidence>
<evidence type="ECO:0000256" key="2">
    <source>
        <dbReference type="ARBA" id="ARBA00022966"/>
    </source>
</evidence>
<protein>
    <recommendedName>
        <fullName evidence="6">Macroglobulin domain-containing protein</fullName>
    </recommendedName>
</protein>
<dbReference type="Gene3D" id="2.60.40.1930">
    <property type="match status" value="1"/>
</dbReference>
<sequence length="172" mass="18967">MAVIVLLSAIVALALGQRVPLRPIPENINYVPTTPVPPVFNGTYWLTMSSKVRPGTAFQVSAQLLEGEDPVDVTVIFQDQFGKKNILESPAFTVTPGDIQTFGIAIPLDIEKPREVSDMYWYDISYNVLVKGVGRSINFKHAAQIKYEEKSFSTFIQTDKGMYKPGQKGGGV</sequence>
<reference evidence="4 5" key="1">
    <citation type="submission" date="2019-01" db="EMBL/GenBank/DDBJ databases">
        <title>A draft genome assembly of the solar-powered sea slug Elysia chlorotica.</title>
        <authorList>
            <person name="Cai H."/>
            <person name="Li Q."/>
            <person name="Fang X."/>
            <person name="Li J."/>
            <person name="Curtis N.E."/>
            <person name="Altenburger A."/>
            <person name="Shibata T."/>
            <person name="Feng M."/>
            <person name="Maeda T."/>
            <person name="Schwartz J.A."/>
            <person name="Shigenobu S."/>
            <person name="Lundholm N."/>
            <person name="Nishiyama T."/>
            <person name="Yang H."/>
            <person name="Hasebe M."/>
            <person name="Li S."/>
            <person name="Pierce S.K."/>
            <person name="Wang J."/>
        </authorList>
    </citation>
    <scope>NUCLEOTIDE SEQUENCE [LARGE SCALE GENOMIC DNA]</scope>
    <source>
        <strain evidence="4">EC2010</strain>
        <tissue evidence="4">Whole organism of an adult</tissue>
    </source>
</reference>
<dbReference type="PANTHER" id="PTHR11412">
    <property type="entry name" value="MACROGLOBULIN / COMPLEMENT"/>
    <property type="match status" value="1"/>
</dbReference>
<evidence type="ECO:0000313" key="4">
    <source>
        <dbReference type="EMBL" id="RUS90128.1"/>
    </source>
</evidence>
<dbReference type="PANTHER" id="PTHR11412:SF136">
    <property type="entry name" value="CD109 ANTIGEN"/>
    <property type="match status" value="1"/>
</dbReference>
<dbReference type="Proteomes" id="UP000271974">
    <property type="component" value="Unassembled WGS sequence"/>
</dbReference>
<evidence type="ECO:0000256" key="3">
    <source>
        <dbReference type="SAM" id="SignalP"/>
    </source>
</evidence>
<dbReference type="STRING" id="188477.A0A433U8K9"/>
<comment type="caution">
    <text evidence="4">The sequence shown here is derived from an EMBL/GenBank/DDBJ whole genome shotgun (WGS) entry which is preliminary data.</text>
</comment>
<keyword evidence="5" id="KW-1185">Reference proteome</keyword>
<feature type="non-terminal residue" evidence="4">
    <location>
        <position position="172"/>
    </location>
</feature>
<keyword evidence="1 3" id="KW-0732">Signal</keyword>
<evidence type="ECO:0008006" key="6">
    <source>
        <dbReference type="Google" id="ProtNLM"/>
    </source>
</evidence>
<dbReference type="EMBL" id="RQTK01000039">
    <property type="protein sequence ID" value="RUS90128.1"/>
    <property type="molecule type" value="Genomic_DNA"/>
</dbReference>